<dbReference type="SUPFAM" id="SSF53335">
    <property type="entry name" value="S-adenosyl-L-methionine-dependent methyltransferases"/>
    <property type="match status" value="1"/>
</dbReference>
<dbReference type="EMBL" id="SGWV01000013">
    <property type="protein sequence ID" value="RZS46921.1"/>
    <property type="molecule type" value="Genomic_DNA"/>
</dbReference>
<gene>
    <name evidence="2" type="ORF">EV685_3953</name>
</gene>
<dbReference type="Gene3D" id="3.40.50.150">
    <property type="entry name" value="Vaccinia Virus protein VP39"/>
    <property type="match status" value="1"/>
</dbReference>
<keyword evidence="3" id="KW-1185">Reference proteome</keyword>
<evidence type="ECO:0000259" key="1">
    <source>
        <dbReference type="Pfam" id="PF08241"/>
    </source>
</evidence>
<name>A0A4Q7LBW4_9BURK</name>
<keyword evidence="2" id="KW-0808">Transferase</keyword>
<reference evidence="2 3" key="1">
    <citation type="submission" date="2019-02" db="EMBL/GenBank/DDBJ databases">
        <title>Genomic Encyclopedia of Type Strains, Phase IV (KMG-IV): sequencing the most valuable type-strain genomes for metagenomic binning, comparative biology and taxonomic classification.</title>
        <authorList>
            <person name="Goeker M."/>
        </authorList>
    </citation>
    <scope>NUCLEOTIDE SEQUENCE [LARGE SCALE GENOMIC DNA]</scope>
    <source>
        <strain evidence="2 3">DSM 10617</strain>
    </source>
</reference>
<organism evidence="2 3">
    <name type="scientific">Sphaerotilus mobilis</name>
    <dbReference type="NCBI Taxonomy" id="47994"/>
    <lineage>
        <taxon>Bacteria</taxon>
        <taxon>Pseudomonadati</taxon>
        <taxon>Pseudomonadota</taxon>
        <taxon>Betaproteobacteria</taxon>
        <taxon>Burkholderiales</taxon>
        <taxon>Sphaerotilaceae</taxon>
        <taxon>Sphaerotilus</taxon>
    </lineage>
</organism>
<dbReference type="GO" id="GO:0032259">
    <property type="term" value="P:methylation"/>
    <property type="evidence" value="ECO:0007669"/>
    <property type="project" value="UniProtKB-KW"/>
</dbReference>
<dbReference type="AlphaFoldDB" id="A0A4Q7LBW4"/>
<comment type="caution">
    <text evidence="2">The sequence shown here is derived from an EMBL/GenBank/DDBJ whole genome shotgun (WGS) entry which is preliminary data.</text>
</comment>
<proteinExistence type="predicted"/>
<dbReference type="GO" id="GO:0008757">
    <property type="term" value="F:S-adenosylmethionine-dependent methyltransferase activity"/>
    <property type="evidence" value="ECO:0007669"/>
    <property type="project" value="InterPro"/>
</dbReference>
<dbReference type="Pfam" id="PF08241">
    <property type="entry name" value="Methyltransf_11"/>
    <property type="match status" value="1"/>
</dbReference>
<protein>
    <submittedName>
        <fullName evidence="2">Methyltransferase family protein</fullName>
    </submittedName>
</protein>
<keyword evidence="2" id="KW-0489">Methyltransferase</keyword>
<dbReference type="InterPro" id="IPR013216">
    <property type="entry name" value="Methyltransf_11"/>
</dbReference>
<evidence type="ECO:0000313" key="3">
    <source>
        <dbReference type="Proteomes" id="UP000293433"/>
    </source>
</evidence>
<dbReference type="InterPro" id="IPR029063">
    <property type="entry name" value="SAM-dependent_MTases_sf"/>
</dbReference>
<feature type="domain" description="Methyltransferase type 11" evidence="1">
    <location>
        <begin position="412"/>
        <end position="463"/>
    </location>
</feature>
<accession>A0A4Q7LBW4</accession>
<sequence>MRIIWVIEGLQDDGQGGHTSPLASYRYRVILPAEGLRDLGHEVRFVELDAWLATDRPGDADIVVIGKFLPGRDLARYQQRGTQLLDQARVAAGQGARVVADFNDDHFDHPQMGTYWRGLADVAQVRVVGSEAMKARLLAVCGGVAQVVGDPLGSPHDRPRVRHLAVPGGSALTRWWRGSEAAGERLQLLWFGHPVNWPAMANWLPALVGQAAEVPMSLEVVTQPLPQIVEALTAVTRRSEGRLQARCLAWDEATQWAALERCDIVLIPSDPDDPRKAVKTANRLTDALHAGRWVVASPLPAYRPWAAHVSLVDDPIDGLRHWRSHPDDVEAALVAGQRVVEERCSVPAVAQAWLEAFQTDPAASLASREVLELAVYRDEGRIRLNLGCGAKIWPGFVNVDLDQNWSGLSPDVIADVTGPLPFPDGHADEVHAYHVLEHLPRWAVEDCLREWQRVLKPGGALVLEMPCLDKILAIFQHHIAQGTPAPMQLTLFGLFGDPGYRNEAMLHRWCYSKHELRKLLERVGLVSIVDELPRTHRPERDVRMIGRRPEN</sequence>
<dbReference type="Proteomes" id="UP000293433">
    <property type="component" value="Unassembled WGS sequence"/>
</dbReference>
<evidence type="ECO:0000313" key="2">
    <source>
        <dbReference type="EMBL" id="RZS46921.1"/>
    </source>
</evidence>